<proteinExistence type="predicted"/>
<protein>
    <submittedName>
        <fullName evidence="1">Uncharacterized protein</fullName>
    </submittedName>
</protein>
<keyword evidence="2" id="KW-1185">Reference proteome</keyword>
<dbReference type="EMBL" id="DAKRPA010000286">
    <property type="protein sequence ID" value="DAZ93864.1"/>
    <property type="molecule type" value="Genomic_DNA"/>
</dbReference>
<evidence type="ECO:0000313" key="2">
    <source>
        <dbReference type="Proteomes" id="UP001146120"/>
    </source>
</evidence>
<comment type="caution">
    <text evidence="1">The sequence shown here is derived from an EMBL/GenBank/DDBJ whole genome shotgun (WGS) entry which is preliminary data.</text>
</comment>
<organism evidence="1 2">
    <name type="scientific">Lagenidium giganteum</name>
    <dbReference type="NCBI Taxonomy" id="4803"/>
    <lineage>
        <taxon>Eukaryota</taxon>
        <taxon>Sar</taxon>
        <taxon>Stramenopiles</taxon>
        <taxon>Oomycota</taxon>
        <taxon>Peronosporomycetes</taxon>
        <taxon>Pythiales</taxon>
        <taxon>Pythiaceae</taxon>
    </lineage>
</organism>
<dbReference type="AlphaFoldDB" id="A0AAV2YKL8"/>
<accession>A0AAV2YKL8</accession>
<evidence type="ECO:0000313" key="1">
    <source>
        <dbReference type="EMBL" id="DAZ93864.1"/>
    </source>
</evidence>
<dbReference type="Proteomes" id="UP001146120">
    <property type="component" value="Unassembled WGS sequence"/>
</dbReference>
<reference evidence="1" key="1">
    <citation type="submission" date="2022-11" db="EMBL/GenBank/DDBJ databases">
        <authorList>
            <person name="Morgan W.R."/>
            <person name="Tartar A."/>
        </authorList>
    </citation>
    <scope>NUCLEOTIDE SEQUENCE</scope>
    <source>
        <strain evidence="1">ARSEF 373</strain>
    </source>
</reference>
<name>A0AAV2YKL8_9STRA</name>
<reference evidence="1" key="2">
    <citation type="journal article" date="2023" name="Microbiol Resour">
        <title>Decontamination and Annotation of the Draft Genome Sequence of the Oomycete Lagenidium giganteum ARSEF 373.</title>
        <authorList>
            <person name="Morgan W.R."/>
            <person name="Tartar A."/>
        </authorList>
    </citation>
    <scope>NUCLEOTIDE SEQUENCE</scope>
    <source>
        <strain evidence="1">ARSEF 373</strain>
    </source>
</reference>
<gene>
    <name evidence="1" type="ORF">N0F65_009586</name>
</gene>
<sequence length="73" mass="7759">MGSAILSLRRLTRGKLAVVQISIASRTSCEPSTAADAAKFTAKARKYVADHAISNVYNANQTAVFFEIGTQAV</sequence>